<evidence type="ECO:0000256" key="4">
    <source>
        <dbReference type="ARBA" id="ARBA00023015"/>
    </source>
</evidence>
<keyword evidence="2" id="KW-0963">Cytoplasm</keyword>
<dbReference type="SUPFAM" id="SSF89447">
    <property type="entry name" value="AbrB/MazE/MraZ-like"/>
    <property type="match status" value="1"/>
</dbReference>
<dbReference type="InterPro" id="IPR007159">
    <property type="entry name" value="SpoVT-AbrB_dom"/>
</dbReference>
<gene>
    <name evidence="8" type="ORF">MNBD_IGNAVI01-2855</name>
</gene>
<evidence type="ECO:0000256" key="5">
    <source>
        <dbReference type="ARBA" id="ARBA00023125"/>
    </source>
</evidence>
<dbReference type="PANTHER" id="PTHR34701:SF1">
    <property type="entry name" value="TRANSCRIPTIONAL REGULATOR MRAZ"/>
    <property type="match status" value="1"/>
</dbReference>
<dbReference type="InterPro" id="IPR035644">
    <property type="entry name" value="MraZ_C"/>
</dbReference>
<dbReference type="GO" id="GO:0000976">
    <property type="term" value="F:transcription cis-regulatory region binding"/>
    <property type="evidence" value="ECO:0007669"/>
    <property type="project" value="TreeGrafter"/>
</dbReference>
<dbReference type="InterPro" id="IPR020603">
    <property type="entry name" value="MraZ_dom"/>
</dbReference>
<dbReference type="HAMAP" id="MF_01008">
    <property type="entry name" value="MraZ"/>
    <property type="match status" value="1"/>
</dbReference>
<dbReference type="InterPro" id="IPR035642">
    <property type="entry name" value="MraZ_N"/>
</dbReference>
<evidence type="ECO:0000313" key="8">
    <source>
        <dbReference type="EMBL" id="VAX17946.1"/>
    </source>
</evidence>
<dbReference type="CDD" id="cd16320">
    <property type="entry name" value="MraZ_N"/>
    <property type="match status" value="1"/>
</dbReference>
<evidence type="ECO:0000256" key="1">
    <source>
        <dbReference type="ARBA" id="ARBA00013860"/>
    </source>
</evidence>
<keyword evidence="3" id="KW-0677">Repeat</keyword>
<sequence length="146" mass="17227">MFLGSYKYSIDAKGRISIPARMRKFVSSESNDTFVLTRGSSKCINIYPMDYWKELVTSKLDKLNTFDPQDAKFMRMFLQEAAEDKFDSQSRLLVPKKLIDFAEIEKDILILGMNKYIEVWNPQLYEEYLKDIEDSYEKIAKEVMDM</sequence>
<dbReference type="GO" id="GO:2000143">
    <property type="term" value="P:negative regulation of DNA-templated transcription initiation"/>
    <property type="evidence" value="ECO:0007669"/>
    <property type="project" value="TreeGrafter"/>
</dbReference>
<evidence type="ECO:0000256" key="2">
    <source>
        <dbReference type="ARBA" id="ARBA00022490"/>
    </source>
</evidence>
<dbReference type="CDD" id="cd16321">
    <property type="entry name" value="MraZ_C"/>
    <property type="match status" value="1"/>
</dbReference>
<dbReference type="AlphaFoldDB" id="A0A3B1BHX5"/>
<dbReference type="GO" id="GO:0003700">
    <property type="term" value="F:DNA-binding transcription factor activity"/>
    <property type="evidence" value="ECO:0007669"/>
    <property type="project" value="InterPro"/>
</dbReference>
<dbReference type="EMBL" id="UOGD01000088">
    <property type="protein sequence ID" value="VAX17946.1"/>
    <property type="molecule type" value="Genomic_DNA"/>
</dbReference>
<organism evidence="8">
    <name type="scientific">hydrothermal vent metagenome</name>
    <dbReference type="NCBI Taxonomy" id="652676"/>
    <lineage>
        <taxon>unclassified sequences</taxon>
        <taxon>metagenomes</taxon>
        <taxon>ecological metagenomes</taxon>
    </lineage>
</organism>
<dbReference type="Gene3D" id="3.40.1550.20">
    <property type="entry name" value="Transcriptional regulator MraZ domain"/>
    <property type="match status" value="1"/>
</dbReference>
<dbReference type="InterPro" id="IPR037914">
    <property type="entry name" value="SpoVT-AbrB_sf"/>
</dbReference>
<accession>A0A3B1BHX5</accession>
<dbReference type="InterPro" id="IPR038619">
    <property type="entry name" value="MraZ_sf"/>
</dbReference>
<feature type="domain" description="SpoVT-AbrB" evidence="7">
    <location>
        <begin position="81"/>
        <end position="124"/>
    </location>
</feature>
<name>A0A3B1BHX5_9ZZZZ</name>
<evidence type="ECO:0000256" key="6">
    <source>
        <dbReference type="ARBA" id="ARBA00023163"/>
    </source>
</evidence>
<feature type="domain" description="SpoVT-AbrB" evidence="7">
    <location>
        <begin position="5"/>
        <end position="51"/>
    </location>
</feature>
<dbReference type="PROSITE" id="PS51740">
    <property type="entry name" value="SPOVT_ABRB"/>
    <property type="match status" value="2"/>
</dbReference>
<dbReference type="InterPro" id="IPR003444">
    <property type="entry name" value="MraZ"/>
</dbReference>
<proteinExistence type="inferred from homology"/>
<evidence type="ECO:0000256" key="3">
    <source>
        <dbReference type="ARBA" id="ARBA00022737"/>
    </source>
</evidence>
<evidence type="ECO:0000259" key="7">
    <source>
        <dbReference type="PROSITE" id="PS51740"/>
    </source>
</evidence>
<keyword evidence="6" id="KW-0804">Transcription</keyword>
<keyword evidence="4" id="KW-0805">Transcription regulation</keyword>
<reference evidence="8" key="1">
    <citation type="submission" date="2018-06" db="EMBL/GenBank/DDBJ databases">
        <authorList>
            <person name="Zhirakovskaya E."/>
        </authorList>
    </citation>
    <scope>NUCLEOTIDE SEQUENCE</scope>
</reference>
<protein>
    <recommendedName>
        <fullName evidence="1">Transcriptional regulator MraZ</fullName>
    </recommendedName>
</protein>
<dbReference type="PANTHER" id="PTHR34701">
    <property type="entry name" value="TRANSCRIPTIONAL REGULATOR MRAZ"/>
    <property type="match status" value="1"/>
</dbReference>
<keyword evidence="5" id="KW-0238">DNA-binding</keyword>
<dbReference type="NCBIfam" id="TIGR00242">
    <property type="entry name" value="division/cell wall cluster transcriptional repressor MraZ"/>
    <property type="match status" value="1"/>
</dbReference>
<dbReference type="Pfam" id="PF02381">
    <property type="entry name" value="MraZ"/>
    <property type="match status" value="2"/>
</dbReference>